<dbReference type="STRING" id="1123062.SAMN02745775_1226"/>
<dbReference type="GO" id="GO:0003677">
    <property type="term" value="F:DNA binding"/>
    <property type="evidence" value="ECO:0007669"/>
    <property type="project" value="UniProtKB-KW"/>
</dbReference>
<dbReference type="SUPFAM" id="SSF52540">
    <property type="entry name" value="P-loop containing nucleoside triphosphate hydrolases"/>
    <property type="match status" value="1"/>
</dbReference>
<dbReference type="InterPro" id="IPR055180">
    <property type="entry name" value="HsdR_RecA-like_helicase_dom_2"/>
</dbReference>
<proteinExistence type="predicted"/>
<dbReference type="InterPro" id="IPR007409">
    <property type="entry name" value="Restrct_endonuc_type1_HsdR_N"/>
</dbReference>
<dbReference type="GO" id="GO:0009307">
    <property type="term" value="P:DNA restriction-modification system"/>
    <property type="evidence" value="ECO:0007669"/>
    <property type="project" value="UniProtKB-KW"/>
</dbReference>
<organism evidence="2 3">
    <name type="scientific">Falsiroseomonas stagni DSM 19981</name>
    <dbReference type="NCBI Taxonomy" id="1123062"/>
    <lineage>
        <taxon>Bacteria</taxon>
        <taxon>Pseudomonadati</taxon>
        <taxon>Pseudomonadota</taxon>
        <taxon>Alphaproteobacteria</taxon>
        <taxon>Acetobacterales</taxon>
        <taxon>Roseomonadaceae</taxon>
        <taxon>Falsiroseomonas</taxon>
    </lineage>
</organism>
<name>A0A1I4F2G1_9PROT</name>
<dbReference type="Gene3D" id="3.40.50.300">
    <property type="entry name" value="P-loop containing nucleotide triphosphate hydrolases"/>
    <property type="match status" value="2"/>
</dbReference>
<keyword evidence="3" id="KW-1185">Reference proteome</keyword>
<dbReference type="Pfam" id="PF22679">
    <property type="entry name" value="T1R_D3-like"/>
    <property type="match status" value="1"/>
</dbReference>
<evidence type="ECO:0000259" key="1">
    <source>
        <dbReference type="SMART" id="SM00487"/>
    </source>
</evidence>
<dbReference type="EMBL" id="FOSQ01000022">
    <property type="protein sequence ID" value="SFL12148.1"/>
    <property type="molecule type" value="Genomic_DNA"/>
</dbReference>
<dbReference type="GO" id="GO:0009035">
    <property type="term" value="F:type I site-specific deoxyribonuclease activity"/>
    <property type="evidence" value="ECO:0007669"/>
    <property type="project" value="UniProtKB-EC"/>
</dbReference>
<dbReference type="Pfam" id="PF18766">
    <property type="entry name" value="SWI2_SNF2"/>
    <property type="match status" value="1"/>
</dbReference>
<sequence>MSLHRESRLEDAICAHLAAHGWLYEADAAARHNRPRGLFLEDLTAWVQTTQPDAWEALTKTHGASAGLALADRLRAALDRQGTLEVLRQGLDMVGLRRPIALVQFRPALGMNPALAERYAANRLRVVRQVRYSGAHENSLDLVLFLNGIPVATAELKSDYTQSVRDAVDQYRYDRAPRLPGRNVPEPILAFPGGALVHFAVSNSEVRMCTRLDGADSRFLPFNQGHDFGAGNPNNPNGTDTAYLWDQVWQRDSWLEILGRYLVPVKDGKQRLTGWIFPRFHQLDGTRRLVAQVLTDGPGGRYLIEHSAGSGKTNSIAWTAHFLADLHDAENRKVFDTVLVVSDRTVLDRQLREALEGFERTQGVVATITGDGGSKSQELAEALAAGKKIVVCTIQTFPFAIEQVRALARMQGKRFCVIADEAHSSQTGQAAQKLKQTLTAEEAAALEDGGEFDLEDLLAAEMKGRAAQDAAISYVAFTATPKAKTLELFGRRPDPSRPAAQDNRPAAFHTYSMRQAIEEEFILDVLRNYTAYRMAFRLTHAGREMDETEVDASEAKKGIMGWVRLHPHNIAARVQIVVEHFRQNVAHLLAGRAKAMVVTASRREAVRWMRAMEAYIRQRRYNLGVLVAFSGEVNDPESGPDPFTEASMNPGLRGRDMREAFATAEFSLLIVANKFQTGFDQPLLCAMYVDRRLGGIQAVQTLSRLNRAYPGKDTTYVVDFVNEPEEVLGAFRQYHTTAQLADVSDPNVVLDLRSKLDALGFYDRFEVERVAKVAMTPGATPGDLDAALGQVSSRLLTRFKHAQQAVRGGTDGSKASDAAKDEMEAQLLFKRDLGSYVRAYEFLGQMFDYGNTEFEKLYLFARLLLPLLDYGREREGIDLSALRLTHHKLRDLGQQKLNLAGGEPAEGLKPVTEVGSGEIQDRQKQPLAQIIQALNDLFEGELTDGDRVAFAESVRTKLMESETLRAQAAANTREQFVNSPNLREELLNAIISTMEAHGSMSRQALNSEAIQAGLLSVLLGPGALWERLRRGEEGGEGAR</sequence>
<feature type="domain" description="Helicase ATP-binding" evidence="1">
    <location>
        <begin position="274"/>
        <end position="511"/>
    </location>
</feature>
<protein>
    <submittedName>
        <fullName evidence="2">Type I restriction enzyme, R subunit</fullName>
    </submittedName>
</protein>
<dbReference type="Gene3D" id="3.90.1570.50">
    <property type="match status" value="1"/>
</dbReference>
<dbReference type="Proteomes" id="UP000199473">
    <property type="component" value="Unassembled WGS sequence"/>
</dbReference>
<reference evidence="2 3" key="1">
    <citation type="submission" date="2016-10" db="EMBL/GenBank/DDBJ databases">
        <authorList>
            <person name="de Groot N.N."/>
        </authorList>
    </citation>
    <scope>NUCLEOTIDE SEQUENCE [LARGE SCALE GENOMIC DNA]</scope>
    <source>
        <strain evidence="2 3">DSM 19981</strain>
    </source>
</reference>
<dbReference type="RefSeq" id="WP_245762302.1">
    <property type="nucleotide sequence ID" value="NZ_FOSQ01000022.1"/>
</dbReference>
<dbReference type="PANTHER" id="PTHR42927">
    <property type="entry name" value="HELICASE SUPERFAMILY 1 AND 2 DOMAIN-CONTAINING PROTEIN"/>
    <property type="match status" value="1"/>
</dbReference>
<dbReference type="Pfam" id="PF04313">
    <property type="entry name" value="HSDR_N"/>
    <property type="match status" value="1"/>
</dbReference>
<gene>
    <name evidence="2" type="ORF">SAMN02745775_1226</name>
</gene>
<dbReference type="InterPro" id="IPR027417">
    <property type="entry name" value="P-loop_NTPase"/>
</dbReference>
<evidence type="ECO:0000313" key="3">
    <source>
        <dbReference type="Proteomes" id="UP000199473"/>
    </source>
</evidence>
<dbReference type="PANTHER" id="PTHR42927:SF1">
    <property type="entry name" value="HELICASE SUPERFAMILY 1 AND 2 DOMAIN-CONTAINING PROTEIN"/>
    <property type="match status" value="1"/>
</dbReference>
<dbReference type="GO" id="GO:0005524">
    <property type="term" value="F:ATP binding"/>
    <property type="evidence" value="ECO:0007669"/>
    <property type="project" value="UniProtKB-KW"/>
</dbReference>
<dbReference type="SMART" id="SM00487">
    <property type="entry name" value="DEXDc"/>
    <property type="match status" value="1"/>
</dbReference>
<accession>A0A1I4F2G1</accession>
<evidence type="ECO:0000313" key="2">
    <source>
        <dbReference type="EMBL" id="SFL12148.1"/>
    </source>
</evidence>
<dbReference type="AlphaFoldDB" id="A0A1I4F2G1"/>
<dbReference type="InterPro" id="IPR040980">
    <property type="entry name" value="SWI2_SNF2"/>
</dbReference>
<dbReference type="InterPro" id="IPR014001">
    <property type="entry name" value="Helicase_ATP-bd"/>
</dbReference>